<dbReference type="AlphaFoldDB" id="A0A484LU87"/>
<proteinExistence type="predicted"/>
<keyword evidence="4" id="KW-1185">Reference proteome</keyword>
<evidence type="ECO:0000313" key="4">
    <source>
        <dbReference type="Proteomes" id="UP000595140"/>
    </source>
</evidence>
<keyword evidence="1" id="KW-0175">Coiled coil</keyword>
<feature type="region of interest" description="Disordered" evidence="2">
    <location>
        <begin position="75"/>
        <end position="107"/>
    </location>
</feature>
<dbReference type="Proteomes" id="UP000595140">
    <property type="component" value="Unassembled WGS sequence"/>
</dbReference>
<dbReference type="EMBL" id="OOIL02002078">
    <property type="protein sequence ID" value="VFQ80120.1"/>
    <property type="molecule type" value="Genomic_DNA"/>
</dbReference>
<accession>A0A484LU87</accession>
<evidence type="ECO:0000256" key="1">
    <source>
        <dbReference type="SAM" id="Coils"/>
    </source>
</evidence>
<protein>
    <submittedName>
        <fullName evidence="3">Uncharacterized protein</fullName>
    </submittedName>
</protein>
<evidence type="ECO:0000256" key="2">
    <source>
        <dbReference type="SAM" id="MobiDB-lite"/>
    </source>
</evidence>
<name>A0A484LU87_9ASTE</name>
<gene>
    <name evidence="3" type="ORF">CCAM_LOCUS21896</name>
</gene>
<reference evidence="3 4" key="1">
    <citation type="submission" date="2018-04" db="EMBL/GenBank/DDBJ databases">
        <authorList>
            <person name="Vogel A."/>
        </authorList>
    </citation>
    <scope>NUCLEOTIDE SEQUENCE [LARGE SCALE GENOMIC DNA]</scope>
</reference>
<evidence type="ECO:0000313" key="3">
    <source>
        <dbReference type="EMBL" id="VFQ80120.1"/>
    </source>
</evidence>
<sequence length="205" mass="23295">MACARLPSPRRSAERECLTSIQEEHPGMVCARLPSPRRSAERECLTFIQEEHPDMNFRFFSIPKKTDRGATQIERVPVNPSPNKGKGKTRTKQVATTHPAAKRKRGENVPVVESLEELWVKMGRWLKEMDKVGPDALEQLTDDSPSRSSQLEEKLKRAVAHNRELQDLTARQLEEMANLSRVVRKANAEILQLKEENSTLMGEVS</sequence>
<feature type="coiled-coil region" evidence="1">
    <location>
        <begin position="148"/>
        <end position="203"/>
    </location>
</feature>
<organism evidence="3 4">
    <name type="scientific">Cuscuta campestris</name>
    <dbReference type="NCBI Taxonomy" id="132261"/>
    <lineage>
        <taxon>Eukaryota</taxon>
        <taxon>Viridiplantae</taxon>
        <taxon>Streptophyta</taxon>
        <taxon>Embryophyta</taxon>
        <taxon>Tracheophyta</taxon>
        <taxon>Spermatophyta</taxon>
        <taxon>Magnoliopsida</taxon>
        <taxon>eudicotyledons</taxon>
        <taxon>Gunneridae</taxon>
        <taxon>Pentapetalae</taxon>
        <taxon>asterids</taxon>
        <taxon>lamiids</taxon>
        <taxon>Solanales</taxon>
        <taxon>Convolvulaceae</taxon>
        <taxon>Cuscuteae</taxon>
        <taxon>Cuscuta</taxon>
        <taxon>Cuscuta subgen. Grammica</taxon>
        <taxon>Cuscuta sect. Cleistogrammica</taxon>
    </lineage>
</organism>